<reference evidence="2 3" key="1">
    <citation type="submission" date="2015-06" db="EMBL/GenBank/DDBJ databases">
        <title>Talaromyces atroroseus IBT 11181 draft genome.</title>
        <authorList>
            <person name="Rasmussen K.B."/>
            <person name="Rasmussen S."/>
            <person name="Petersen B."/>
            <person name="Sicheritz-Ponten T."/>
            <person name="Mortensen U.H."/>
            <person name="Thrane U."/>
        </authorList>
    </citation>
    <scope>NUCLEOTIDE SEQUENCE [LARGE SCALE GENOMIC DNA]</scope>
    <source>
        <strain evidence="2 3">IBT 11181</strain>
    </source>
</reference>
<name>A0A1Q5Q9R1_TALAT</name>
<dbReference type="RefSeq" id="XP_020120870.1">
    <property type="nucleotide sequence ID" value="XM_020266715.1"/>
</dbReference>
<feature type="region of interest" description="Disordered" evidence="1">
    <location>
        <begin position="349"/>
        <end position="381"/>
    </location>
</feature>
<protein>
    <recommendedName>
        <fullName evidence="4">HAUS augmin-like complex subunit 3 N-terminal domain-containing protein</fullName>
    </recommendedName>
</protein>
<dbReference type="AlphaFoldDB" id="A0A1Q5Q9R1"/>
<comment type="caution">
    <text evidence="2">The sequence shown here is derived from an EMBL/GenBank/DDBJ whole genome shotgun (WGS) entry which is preliminary data.</text>
</comment>
<keyword evidence="3" id="KW-1185">Reference proteome</keyword>
<sequence>MPAADLLISALRERGINFKKEDIERELQNESQQGTGNAQWVMEHVSPHTLLSKDEAALINVLERSGALETFLRQPELASIRPLADDEIRAATATLKSSTATCANQVATLKAQLGLARTLQMNRQETDQDHDRYVTALKRKHLLEKQRTKAMVQLASSLNRTNDMRKNTGKKQLLQSVSSRLMNDDDILFKIEELAAELELTEMDEQTEKRTPELISTLSKLTSEEIRCRLDRVYLETLLTGADAPADVPDNRDACIALQEDLESLYSEIDVLAEMSARHEFGQPILDELQKKKQSSASSLEDNFDVMLDLLSEMTRSTKQNVDRVLYYQSHREALDQLSALFRKEITSKQAMETQSKKSHRRESSISSIKVQTSKPTQSQPEAQALESFLRRLGISTALHGEESLADIISEKRSEMARIVCHNSIGMSAEMPLLASLGSTDEAKELLTCTLHANDSSYASEPSLADPVQQGNLANLEKELMVIQKEIERVDLGMLAEPDRFRDKFIEKWRQP</sequence>
<dbReference type="STRING" id="1441469.A0A1Q5Q9R1"/>
<evidence type="ECO:0000313" key="3">
    <source>
        <dbReference type="Proteomes" id="UP000214365"/>
    </source>
</evidence>
<organism evidence="2 3">
    <name type="scientific">Talaromyces atroroseus</name>
    <dbReference type="NCBI Taxonomy" id="1441469"/>
    <lineage>
        <taxon>Eukaryota</taxon>
        <taxon>Fungi</taxon>
        <taxon>Dikarya</taxon>
        <taxon>Ascomycota</taxon>
        <taxon>Pezizomycotina</taxon>
        <taxon>Eurotiomycetes</taxon>
        <taxon>Eurotiomycetidae</taxon>
        <taxon>Eurotiales</taxon>
        <taxon>Trichocomaceae</taxon>
        <taxon>Talaromyces</taxon>
        <taxon>Talaromyces sect. Trachyspermi</taxon>
    </lineage>
</organism>
<evidence type="ECO:0000256" key="1">
    <source>
        <dbReference type="SAM" id="MobiDB-lite"/>
    </source>
</evidence>
<evidence type="ECO:0000313" key="2">
    <source>
        <dbReference type="EMBL" id="OKL60749.1"/>
    </source>
</evidence>
<dbReference type="GeneID" id="31004152"/>
<dbReference type="EMBL" id="LFMY01000005">
    <property type="protein sequence ID" value="OKL60749.1"/>
    <property type="molecule type" value="Genomic_DNA"/>
</dbReference>
<evidence type="ECO:0008006" key="4">
    <source>
        <dbReference type="Google" id="ProtNLM"/>
    </source>
</evidence>
<dbReference type="OrthoDB" id="5314201at2759"/>
<dbReference type="Proteomes" id="UP000214365">
    <property type="component" value="Unassembled WGS sequence"/>
</dbReference>
<gene>
    <name evidence="2" type="ORF">UA08_04397</name>
</gene>
<accession>A0A1Q5Q9R1</accession>
<feature type="compositionally biased region" description="Polar residues" evidence="1">
    <location>
        <begin position="365"/>
        <end position="381"/>
    </location>
</feature>
<proteinExistence type="predicted"/>